<keyword evidence="2" id="KW-1185">Reference proteome</keyword>
<sequence>MPIDLKRVEKLRALMSACDTASVSEDPSAREVLALFVLENREAVITALMRPPANAGPALVETVEQVVYHHFYPGPLGGSKTRLANALIDAFPALQGHEA</sequence>
<accession>A0A9E7MP49</accession>
<protein>
    <submittedName>
        <fullName evidence="1">Uncharacterized protein</fullName>
    </submittedName>
</protein>
<evidence type="ECO:0000313" key="2">
    <source>
        <dbReference type="Proteomes" id="UP001056685"/>
    </source>
</evidence>
<evidence type="ECO:0000313" key="1">
    <source>
        <dbReference type="EMBL" id="USN13980.1"/>
    </source>
</evidence>
<reference evidence="1" key="1">
    <citation type="submission" date="2022-05" db="EMBL/GenBank/DDBJ databases">
        <authorList>
            <person name="Friedrich I."/>
            <person name="Poehlein A."/>
            <person name="Schneider D."/>
            <person name="Hertel R."/>
            <person name="Daniel R."/>
        </authorList>
    </citation>
    <scope>NUCLEOTIDE SEQUENCE</scope>
</reference>
<gene>
    <name evidence="1" type="ORF">KABACHOK_01440</name>
</gene>
<dbReference type="Proteomes" id="UP001056685">
    <property type="component" value="Segment"/>
</dbReference>
<dbReference type="EMBL" id="ON529852">
    <property type="protein sequence ID" value="USN13980.1"/>
    <property type="molecule type" value="Genomic_DNA"/>
</dbReference>
<organism evidence="1 2">
    <name type="scientific">Brevundimonas phage vB_BpoS-Kabachok</name>
    <dbReference type="NCBI Taxonomy" id="2948600"/>
    <lineage>
        <taxon>Viruses</taxon>
        <taxon>Duplodnaviria</taxon>
        <taxon>Heunggongvirae</taxon>
        <taxon>Uroviricota</taxon>
        <taxon>Caudoviricetes</taxon>
        <taxon>Jeanschmidtviridae</taxon>
        <taxon>Marchewkavirus</taxon>
        <taxon>Marchewkavirus kabachok</taxon>
    </lineage>
</organism>
<proteinExistence type="predicted"/>
<name>A0A9E7MP49_9CAUD</name>